<dbReference type="InterPro" id="IPR048936">
    <property type="entry name" value="MvdD-like_ATPgrasp"/>
</dbReference>
<name>A0A918C7T6_9DEIO</name>
<evidence type="ECO:0000313" key="2">
    <source>
        <dbReference type="EMBL" id="GGR10176.1"/>
    </source>
</evidence>
<dbReference type="Pfam" id="PF21068">
    <property type="entry name" value="ATPgraspMvdD"/>
    <property type="match status" value="1"/>
</dbReference>
<proteinExistence type="predicted"/>
<dbReference type="PANTHER" id="PTHR21621">
    <property type="entry name" value="RIBOSOMAL PROTEIN S6 MODIFICATION PROTEIN"/>
    <property type="match status" value="1"/>
</dbReference>
<evidence type="ECO:0000259" key="1">
    <source>
        <dbReference type="Pfam" id="PF21068"/>
    </source>
</evidence>
<protein>
    <recommendedName>
        <fullName evidence="1">MvdD-like pre-ATP grasp domain-containing protein</fullName>
    </recommendedName>
</protein>
<keyword evidence="3" id="KW-1185">Reference proteome</keyword>
<comment type="caution">
    <text evidence="2">The sequence shown here is derived from an EMBL/GenBank/DDBJ whole genome shotgun (WGS) entry which is preliminary data.</text>
</comment>
<reference evidence="2" key="1">
    <citation type="journal article" date="2014" name="Int. J. Syst. Evol. Microbiol.">
        <title>Complete genome sequence of Corynebacterium casei LMG S-19264T (=DSM 44701T), isolated from a smear-ripened cheese.</title>
        <authorList>
            <consortium name="US DOE Joint Genome Institute (JGI-PGF)"/>
            <person name="Walter F."/>
            <person name="Albersmeier A."/>
            <person name="Kalinowski J."/>
            <person name="Ruckert C."/>
        </authorList>
    </citation>
    <scope>NUCLEOTIDE SEQUENCE</scope>
    <source>
        <strain evidence="2">JCM 31311</strain>
    </source>
</reference>
<dbReference type="AlphaFoldDB" id="A0A918C7T6"/>
<dbReference type="PANTHER" id="PTHR21621:SF0">
    <property type="entry name" value="BETA-CITRYLGLUTAMATE SYNTHASE B-RELATED"/>
    <property type="match status" value="1"/>
</dbReference>
<dbReference type="Gene3D" id="3.30.470.20">
    <property type="entry name" value="ATP-grasp fold, B domain"/>
    <property type="match status" value="1"/>
</dbReference>
<dbReference type="SUPFAM" id="SSF56059">
    <property type="entry name" value="Glutathione synthetase ATP-binding domain-like"/>
    <property type="match status" value="1"/>
</dbReference>
<reference evidence="2" key="2">
    <citation type="submission" date="2020-09" db="EMBL/GenBank/DDBJ databases">
        <authorList>
            <person name="Sun Q."/>
            <person name="Ohkuma M."/>
        </authorList>
    </citation>
    <scope>NUCLEOTIDE SEQUENCE</scope>
    <source>
        <strain evidence="2">JCM 31311</strain>
    </source>
</reference>
<dbReference type="GO" id="GO:0009432">
    <property type="term" value="P:SOS response"/>
    <property type="evidence" value="ECO:0007669"/>
    <property type="project" value="TreeGrafter"/>
</dbReference>
<dbReference type="RefSeq" id="WP_189090617.1">
    <property type="nucleotide sequence ID" value="NZ_BMQL01000011.1"/>
</dbReference>
<gene>
    <name evidence="2" type="ORF">GCM10008957_23740</name>
</gene>
<dbReference type="GO" id="GO:0005737">
    <property type="term" value="C:cytoplasm"/>
    <property type="evidence" value="ECO:0007669"/>
    <property type="project" value="TreeGrafter"/>
</dbReference>
<dbReference type="EMBL" id="BMQL01000011">
    <property type="protein sequence ID" value="GGR10176.1"/>
    <property type="molecule type" value="Genomic_DNA"/>
</dbReference>
<dbReference type="Proteomes" id="UP000603865">
    <property type="component" value="Unassembled WGS sequence"/>
</dbReference>
<sequence>MKNKSIVVYTSQFDLTADIIISRIQLCGHDVTRINTEDLALNTQIEAQYDENKFEFSISNNINLRNIVSNQITSVWWRKPNEIHHPAHFSEDEKKFANREFNSLMHGLWSTLDCYWVDHPLRMRAADYKVEQLERARKFGFNIPDTVITANPSKAREFLRSHRNEIIYKTLSNPLVQTGEYNEEKVLTKDHLVAKTTLITCNNEDVLDSVSFVPCLLQELIHKKYELRITVIGDEVFAAEIHSQEREETKLDWRDYSVTIPYKKASLSEDFEARCLNFVKSYGLNYSALDFIVTPDDTYIFLENNPGGQFLFIEERVPELLMADAMTRCLIEGKTPSNGSRKI</sequence>
<accession>A0A918C7T6</accession>
<feature type="domain" description="MvdD-like pre-ATP grasp" evidence="1">
    <location>
        <begin position="11"/>
        <end position="120"/>
    </location>
</feature>
<dbReference type="GO" id="GO:0018169">
    <property type="term" value="F:ribosomal S6-glutamic acid ligase activity"/>
    <property type="evidence" value="ECO:0007669"/>
    <property type="project" value="TreeGrafter"/>
</dbReference>
<organism evidence="2 3">
    <name type="scientific">Deinococcus ruber</name>
    <dbReference type="NCBI Taxonomy" id="1848197"/>
    <lineage>
        <taxon>Bacteria</taxon>
        <taxon>Thermotogati</taxon>
        <taxon>Deinococcota</taxon>
        <taxon>Deinococci</taxon>
        <taxon>Deinococcales</taxon>
        <taxon>Deinococcaceae</taxon>
        <taxon>Deinococcus</taxon>
    </lineage>
</organism>
<evidence type="ECO:0000313" key="3">
    <source>
        <dbReference type="Proteomes" id="UP000603865"/>
    </source>
</evidence>